<proteinExistence type="predicted"/>
<evidence type="ECO:0000313" key="1">
    <source>
        <dbReference type="EMBL" id="LAA73024.1"/>
    </source>
</evidence>
<protein>
    <submittedName>
        <fullName evidence="1">Uncharacterized protein</fullName>
    </submittedName>
</protein>
<organism evidence="1">
    <name type="scientific">Micrurus lemniscatus lemniscatus</name>
    <dbReference type="NCBI Taxonomy" id="129467"/>
    <lineage>
        <taxon>Eukaryota</taxon>
        <taxon>Metazoa</taxon>
        <taxon>Chordata</taxon>
        <taxon>Craniata</taxon>
        <taxon>Vertebrata</taxon>
        <taxon>Euteleostomi</taxon>
        <taxon>Lepidosauria</taxon>
        <taxon>Squamata</taxon>
        <taxon>Bifurcata</taxon>
        <taxon>Unidentata</taxon>
        <taxon>Episquamata</taxon>
        <taxon>Toxicofera</taxon>
        <taxon>Serpentes</taxon>
        <taxon>Colubroidea</taxon>
        <taxon>Elapidae</taxon>
        <taxon>Elapinae</taxon>
        <taxon>Micrurus</taxon>
    </lineage>
</organism>
<reference evidence="1" key="2">
    <citation type="submission" date="2017-11" db="EMBL/GenBank/DDBJ databases">
        <title>Coralsnake Venomics: Analyses of Venom Gland Transcriptomes and Proteomes of Six Brazilian Taxa.</title>
        <authorList>
            <person name="Aird S.D."/>
            <person name="Jorge da Silva N."/>
            <person name="Qiu L."/>
            <person name="Villar-Briones A."/>
            <person name="Aparecida-Saddi V."/>
            <person name="Campos-Telles M.P."/>
            <person name="Grau M."/>
            <person name="Mikheyev A.S."/>
        </authorList>
    </citation>
    <scope>NUCLEOTIDE SEQUENCE</scope>
    <source>
        <tissue evidence="1">Venom_gland</tissue>
    </source>
</reference>
<reference evidence="1" key="1">
    <citation type="submission" date="2017-07" db="EMBL/GenBank/DDBJ databases">
        <authorList>
            <person name="Mikheyev A."/>
            <person name="Grau M."/>
        </authorList>
    </citation>
    <scope>NUCLEOTIDE SEQUENCE</scope>
    <source>
        <tissue evidence="1">Venom_gland</tissue>
    </source>
</reference>
<dbReference type="AlphaFoldDB" id="A0A2D4HM16"/>
<dbReference type="EMBL" id="IACK01037519">
    <property type="protein sequence ID" value="LAA73024.1"/>
    <property type="molecule type" value="Transcribed_RNA"/>
</dbReference>
<accession>A0A2D4HM16</accession>
<sequence>MQQKRLTDYMGVWISVLGRSPLRQAFQLDLATVPQRKIACAELKLQLTSLSCKKIPPERMRTHQNYSTIGLFPILFHICLCQNLSHKLSQSVDLFSNISVPNECVFILECNKFRKVIGPCNRNNFLNQKKLLNPRDHIRRRHFHKSCRHTPSDKDA</sequence>
<name>A0A2D4HM16_MICLE</name>